<reference evidence="1" key="1">
    <citation type="submission" date="2014-09" db="EMBL/GenBank/DDBJ databases">
        <authorList>
            <person name="Magalhaes I.L.F."/>
            <person name="Oliveira U."/>
            <person name="Santos F.R."/>
            <person name="Vidigal T.H.D.A."/>
            <person name="Brescovit A.D."/>
            <person name="Santos A.J."/>
        </authorList>
    </citation>
    <scope>NUCLEOTIDE SEQUENCE</scope>
    <source>
        <tissue evidence="1">Shoot tissue taken approximately 20 cm above the soil surface</tissue>
    </source>
</reference>
<dbReference type="AlphaFoldDB" id="A0A0A9ENX0"/>
<accession>A0A0A9ENX0</accession>
<proteinExistence type="predicted"/>
<sequence>MCVFTIYLFLNTLLHFFGDIYTNMAFPLGYYIYPTALHTCLLDGECLSP</sequence>
<reference evidence="1" key="2">
    <citation type="journal article" date="2015" name="Data Brief">
        <title>Shoot transcriptome of the giant reed, Arundo donax.</title>
        <authorList>
            <person name="Barrero R.A."/>
            <person name="Guerrero F.D."/>
            <person name="Moolhuijzen P."/>
            <person name="Goolsby J.A."/>
            <person name="Tidwell J."/>
            <person name="Bellgard S.E."/>
            <person name="Bellgard M.I."/>
        </authorList>
    </citation>
    <scope>NUCLEOTIDE SEQUENCE</scope>
    <source>
        <tissue evidence="1">Shoot tissue taken approximately 20 cm above the soil surface</tissue>
    </source>
</reference>
<dbReference type="EMBL" id="GBRH01197217">
    <property type="protein sequence ID" value="JAE00679.1"/>
    <property type="molecule type" value="Transcribed_RNA"/>
</dbReference>
<name>A0A0A9ENX0_ARUDO</name>
<organism evidence="1">
    <name type="scientific">Arundo donax</name>
    <name type="common">Giant reed</name>
    <name type="synonym">Donax arundinaceus</name>
    <dbReference type="NCBI Taxonomy" id="35708"/>
    <lineage>
        <taxon>Eukaryota</taxon>
        <taxon>Viridiplantae</taxon>
        <taxon>Streptophyta</taxon>
        <taxon>Embryophyta</taxon>
        <taxon>Tracheophyta</taxon>
        <taxon>Spermatophyta</taxon>
        <taxon>Magnoliopsida</taxon>
        <taxon>Liliopsida</taxon>
        <taxon>Poales</taxon>
        <taxon>Poaceae</taxon>
        <taxon>PACMAD clade</taxon>
        <taxon>Arundinoideae</taxon>
        <taxon>Arundineae</taxon>
        <taxon>Arundo</taxon>
    </lineage>
</organism>
<protein>
    <submittedName>
        <fullName evidence="1">Uncharacterized protein</fullName>
    </submittedName>
</protein>
<evidence type="ECO:0000313" key="1">
    <source>
        <dbReference type="EMBL" id="JAE00679.1"/>
    </source>
</evidence>